<dbReference type="OrthoDB" id="117988at2"/>
<reference evidence="1" key="1">
    <citation type="submission" date="2018-12" db="EMBL/GenBank/DDBJ databases">
        <authorList>
            <person name="Will S."/>
            <person name="Neumann-Schaal M."/>
            <person name="Henke P."/>
        </authorList>
    </citation>
    <scope>NUCLEOTIDE SEQUENCE</scope>
    <source>
        <strain evidence="1">PCC 7102</strain>
    </source>
</reference>
<gene>
    <name evidence="1" type="ORF">DSM106972_030440</name>
</gene>
<evidence type="ECO:0000313" key="2">
    <source>
        <dbReference type="Proteomes" id="UP000271624"/>
    </source>
</evidence>
<sequence length="145" mass="16378">MMSDIENLVAAFDNCTLAHGEWTHAAHLTVALWYLKNYELQEAVKHISQGIQKYNVAIGIQNTLNSGYHETITLFWIQVVQSFLLSTDAKGSILQLANQLVSNFDKNLPLQYYSYDLLISREARANWVEPDLKALATDTTDVTDS</sequence>
<accession>A0A3S1CQZ3</accession>
<name>A0A3S1CQZ3_9CYAN</name>
<dbReference type="RefSeq" id="WP_127081545.1">
    <property type="nucleotide sequence ID" value="NZ_RSCL01000006.1"/>
</dbReference>
<dbReference type="AlphaFoldDB" id="A0A3S1CQZ3"/>
<dbReference type="EMBL" id="RSCL01000006">
    <property type="protein sequence ID" value="RUT06787.1"/>
    <property type="molecule type" value="Genomic_DNA"/>
</dbReference>
<proteinExistence type="predicted"/>
<comment type="caution">
    <text evidence="1">The sequence shown here is derived from an EMBL/GenBank/DDBJ whole genome shotgun (WGS) entry which is preliminary data.</text>
</comment>
<keyword evidence="2" id="KW-1185">Reference proteome</keyword>
<dbReference type="Proteomes" id="UP000271624">
    <property type="component" value="Unassembled WGS sequence"/>
</dbReference>
<reference evidence="1" key="2">
    <citation type="journal article" date="2019" name="Genome Biol. Evol.">
        <title>Day and night: Metabolic profiles and evolutionary relationships of six axenic non-marine cyanobacteria.</title>
        <authorList>
            <person name="Will S.E."/>
            <person name="Henke P."/>
            <person name="Boedeker C."/>
            <person name="Huang S."/>
            <person name="Brinkmann H."/>
            <person name="Rohde M."/>
            <person name="Jarek M."/>
            <person name="Friedl T."/>
            <person name="Seufert S."/>
            <person name="Schumacher M."/>
            <person name="Overmann J."/>
            <person name="Neumann-Schaal M."/>
            <person name="Petersen J."/>
        </authorList>
    </citation>
    <scope>NUCLEOTIDE SEQUENCE [LARGE SCALE GENOMIC DNA]</scope>
    <source>
        <strain evidence="1">PCC 7102</strain>
    </source>
</reference>
<protein>
    <submittedName>
        <fullName evidence="1">Uncharacterized protein</fullName>
    </submittedName>
</protein>
<evidence type="ECO:0000313" key="1">
    <source>
        <dbReference type="EMBL" id="RUT06787.1"/>
    </source>
</evidence>
<organism evidence="1 2">
    <name type="scientific">Dulcicalothrix desertica PCC 7102</name>
    <dbReference type="NCBI Taxonomy" id="232991"/>
    <lineage>
        <taxon>Bacteria</taxon>
        <taxon>Bacillati</taxon>
        <taxon>Cyanobacteriota</taxon>
        <taxon>Cyanophyceae</taxon>
        <taxon>Nostocales</taxon>
        <taxon>Calotrichaceae</taxon>
        <taxon>Dulcicalothrix</taxon>
    </lineage>
</organism>